<dbReference type="AlphaFoldDB" id="A0A1Q3FNG6"/>
<feature type="region of interest" description="Disordered" evidence="1">
    <location>
        <begin position="60"/>
        <end position="116"/>
    </location>
</feature>
<evidence type="ECO:0000313" key="2">
    <source>
        <dbReference type="EMBL" id="JAV29038.1"/>
    </source>
</evidence>
<sequence length="116" mass="12358">MVMQRIVDWIAANKLVTFLGVALFAFVVATIALAVENNDNADALRSCQDRLYAATAVPPAVTTPIPEQTTTTVATTPSSEPTTTPEPVTTPATTEDPQNTGRKRRAAGANSWRQMG</sequence>
<reference evidence="2" key="1">
    <citation type="submission" date="2017-01" db="EMBL/GenBank/DDBJ databases">
        <title>A deep insight into the sialotranscriptome of adult male and female Cluex tarsalis mosquitoes.</title>
        <authorList>
            <person name="Ribeiro J.M."/>
            <person name="Moreira F."/>
            <person name="Bernard K.A."/>
            <person name="Calvo E."/>
        </authorList>
    </citation>
    <scope>NUCLEOTIDE SEQUENCE</scope>
    <source>
        <strain evidence="2">Kern County</strain>
        <tissue evidence="2">Salivary glands</tissue>
    </source>
</reference>
<name>A0A1Q3FNG6_CULTA</name>
<feature type="compositionally biased region" description="Low complexity" evidence="1">
    <location>
        <begin position="60"/>
        <end position="94"/>
    </location>
</feature>
<evidence type="ECO:0000256" key="1">
    <source>
        <dbReference type="SAM" id="MobiDB-lite"/>
    </source>
</evidence>
<accession>A0A1Q3FNG6</accession>
<dbReference type="EMBL" id="GFDL01006007">
    <property type="protein sequence ID" value="JAV29038.1"/>
    <property type="molecule type" value="Transcribed_RNA"/>
</dbReference>
<organism evidence="2">
    <name type="scientific">Culex tarsalis</name>
    <name type="common">Encephalitis mosquito</name>
    <dbReference type="NCBI Taxonomy" id="7177"/>
    <lineage>
        <taxon>Eukaryota</taxon>
        <taxon>Metazoa</taxon>
        <taxon>Ecdysozoa</taxon>
        <taxon>Arthropoda</taxon>
        <taxon>Hexapoda</taxon>
        <taxon>Insecta</taxon>
        <taxon>Pterygota</taxon>
        <taxon>Neoptera</taxon>
        <taxon>Endopterygota</taxon>
        <taxon>Diptera</taxon>
        <taxon>Nematocera</taxon>
        <taxon>Culicoidea</taxon>
        <taxon>Culicidae</taxon>
        <taxon>Culicinae</taxon>
        <taxon>Culicini</taxon>
        <taxon>Culex</taxon>
        <taxon>Culex</taxon>
    </lineage>
</organism>
<protein>
    <submittedName>
        <fullName evidence="2">Uncharacterized protein</fullName>
    </submittedName>
</protein>
<proteinExistence type="predicted"/>